<gene>
    <name evidence="1" type="ORF">S01H4_40244</name>
</gene>
<accession>X1C989</accession>
<dbReference type="EMBL" id="BART01021894">
    <property type="protein sequence ID" value="GAH04681.1"/>
    <property type="molecule type" value="Genomic_DNA"/>
</dbReference>
<feature type="non-terminal residue" evidence="1">
    <location>
        <position position="256"/>
    </location>
</feature>
<reference evidence="1" key="1">
    <citation type="journal article" date="2014" name="Front. Microbiol.">
        <title>High frequency of phylogenetically diverse reductive dehalogenase-homologous genes in deep subseafloor sedimentary metagenomes.</title>
        <authorList>
            <person name="Kawai M."/>
            <person name="Futagami T."/>
            <person name="Toyoda A."/>
            <person name="Takaki Y."/>
            <person name="Nishi S."/>
            <person name="Hori S."/>
            <person name="Arai W."/>
            <person name="Tsubouchi T."/>
            <person name="Morono Y."/>
            <person name="Uchiyama I."/>
            <person name="Ito T."/>
            <person name="Fujiyama A."/>
            <person name="Inagaki F."/>
            <person name="Takami H."/>
        </authorList>
    </citation>
    <scope>NUCLEOTIDE SEQUENCE</scope>
    <source>
        <strain evidence="1">Expedition CK06-06</strain>
    </source>
</reference>
<proteinExistence type="predicted"/>
<protein>
    <submittedName>
        <fullName evidence="1">Uncharacterized protein</fullName>
    </submittedName>
</protein>
<comment type="caution">
    <text evidence="1">The sequence shown here is derived from an EMBL/GenBank/DDBJ whole genome shotgun (WGS) entry which is preliminary data.</text>
</comment>
<evidence type="ECO:0000313" key="1">
    <source>
        <dbReference type="EMBL" id="GAH04681.1"/>
    </source>
</evidence>
<organism evidence="1">
    <name type="scientific">marine sediment metagenome</name>
    <dbReference type="NCBI Taxonomy" id="412755"/>
    <lineage>
        <taxon>unclassified sequences</taxon>
        <taxon>metagenomes</taxon>
        <taxon>ecological metagenomes</taxon>
    </lineage>
</organism>
<dbReference type="AlphaFoldDB" id="X1C989"/>
<sequence>MGKTHWSGPALASDKAMGGAAEEMSLDVTNGESDMITTFDDFNDHIPALSFGEADTGDANVNPLFDSGWVITDVDTPVGDLVWMNDAVGGQIPYNSCLSLYAGTDDDHGGNMQLDQVNATQACTANWTTALPAVVRKFPHIWIDDVANGATILDNTTFMFACRIGFKSDTLGEKAGAGAVDGNWDHKCFIGWAESGDASIMATATGVITIASTGPLVGFHIPEDGSIDGISHRTAATVMAEGTNFTELKPAGAVDG</sequence>
<name>X1C989_9ZZZZ</name>